<evidence type="ECO:0000313" key="1">
    <source>
        <dbReference type="EMBL" id="RRT33430.1"/>
    </source>
</evidence>
<dbReference type="AlphaFoldDB" id="A0A426X1V1"/>
<feature type="non-terminal residue" evidence="1">
    <location>
        <position position="1"/>
    </location>
</feature>
<organism evidence="1 2">
    <name type="scientific">Ensete ventricosum</name>
    <name type="common">Abyssinian banana</name>
    <name type="synonym">Musa ensete</name>
    <dbReference type="NCBI Taxonomy" id="4639"/>
    <lineage>
        <taxon>Eukaryota</taxon>
        <taxon>Viridiplantae</taxon>
        <taxon>Streptophyta</taxon>
        <taxon>Embryophyta</taxon>
        <taxon>Tracheophyta</taxon>
        <taxon>Spermatophyta</taxon>
        <taxon>Magnoliopsida</taxon>
        <taxon>Liliopsida</taxon>
        <taxon>Zingiberales</taxon>
        <taxon>Musaceae</taxon>
        <taxon>Ensete</taxon>
    </lineage>
</organism>
<name>A0A426X1V1_ENSVE</name>
<dbReference type="EMBL" id="AMZH03029026">
    <property type="protein sequence ID" value="RRT33430.1"/>
    <property type="molecule type" value="Genomic_DNA"/>
</dbReference>
<accession>A0A426X1V1</accession>
<dbReference type="Proteomes" id="UP000287651">
    <property type="component" value="Unassembled WGS sequence"/>
</dbReference>
<proteinExistence type="predicted"/>
<reference evidence="1 2" key="1">
    <citation type="journal article" date="2014" name="Agronomy (Basel)">
        <title>A Draft Genome Sequence for Ensete ventricosum, the Drought-Tolerant Tree Against Hunger.</title>
        <authorList>
            <person name="Harrison J."/>
            <person name="Moore K.A."/>
            <person name="Paszkiewicz K."/>
            <person name="Jones T."/>
            <person name="Grant M."/>
            <person name="Ambacheew D."/>
            <person name="Muzemil S."/>
            <person name="Studholme D.J."/>
        </authorList>
    </citation>
    <scope>NUCLEOTIDE SEQUENCE [LARGE SCALE GENOMIC DNA]</scope>
</reference>
<sequence length="102" mass="10678">GAGSSFSQKDALALSLPPLHRHRRCPYVGGDCPLRPTQPPLLAVAPCGRPAVSPLAGIALPAASAHHACRCRPCGLPPLADWPWPQSAAPIRGPWPWVADPT</sequence>
<evidence type="ECO:0000313" key="2">
    <source>
        <dbReference type="Proteomes" id="UP000287651"/>
    </source>
</evidence>
<comment type="caution">
    <text evidence="1">The sequence shown here is derived from an EMBL/GenBank/DDBJ whole genome shotgun (WGS) entry which is preliminary data.</text>
</comment>
<protein>
    <submittedName>
        <fullName evidence="1">Uncharacterized protein</fullName>
    </submittedName>
</protein>
<gene>
    <name evidence="1" type="ORF">B296_00026438</name>
</gene>